<sequence>MKKKKLKKKTLLSLGSAVLATGIIAIIPIVLISNKNQKIKENFVSNSSFELSPKEIEAINKIKKLSFKNPNITFENLKNLSNRRINNEIDLKEIDKKYEIVLEKLVFLEDIELSKVTLKFTKLNSNENESKSSIEKDFLIKKSPEYFFDNNEEFEIFFEKEFFYDSNNVNLNSLTELVKINQNNNKYKYSVSKILLKNNKLVAEIKKTSDNNEKEILYKKLKNVKYNSIQLLENYENIFNKIKFIEIKNNNFFQTNLDQANSSHINISGLEKGINYFTKKLIKISKNIYKISLVIHDSNRNNFMEKEISFFNNNIIDIFDNQKSIKTSLSKEQFLSDFWSFEENLNYLEKDFNNLKKVSIFNDSDENTLIVMKDSKSEISKLFKVEFSPIKSDNNESFQKYFSHINSAQLVKEYENLLSIEEIKDLIKKNQTKLKKIIKLNNLGNDEFIDFTIDEIYNSRENNTKILVSIFNKTNTSSKIQKEIVLYKITPINTYVQNKVNDFKKNIIFNSNELKKMSFEDLKEVWFRENRNEFFNKLLKIDFPMHKNIRVYFNNMIFKGNENKNVEFRINLAYDFEFDYFDLAKIDFEMKLVVENIASISEIYSKILNDYHQRIWINSQNLLNFSNYNFYKFTKEDLIDKFNFIKSELVLNNNLKFEILKFERDLNDNKYKIETDLILENIKKSMKFEITTLQVPRETISNFLLENGVRINLLFKRNFQIEGNDGYVIDSSNIPYEKSTISIPTYVNEIKVIGIEKFAFFNKRIKKVYLGANLEFIGKSAFEKNEIEELTIPEKITKIQERAFSKNKIWAISFTGKSIAIQENTFSFNVVEILKLKGIINFNNFNINNFQENKIQYGWFFVPLFKTSIRIIYHETNNDTHTKIINSIKKFSINQWIETKIY</sequence>
<dbReference type="OrthoDB" id="397328at2"/>
<dbReference type="KEGG" id="mmo:MMOB5130"/>
<organism evidence="1 2">
    <name type="scientific">Mycoplasma mobile (strain ATCC 43663 / 163K / NCTC 11711)</name>
    <name type="common">Mesomycoplasma mobile</name>
    <dbReference type="NCBI Taxonomy" id="267748"/>
    <lineage>
        <taxon>Bacteria</taxon>
        <taxon>Bacillati</taxon>
        <taxon>Mycoplasmatota</taxon>
        <taxon>Mycoplasmoidales</taxon>
        <taxon>Metamycoplasmataceae</taxon>
        <taxon>Mesomycoplasma</taxon>
    </lineage>
</organism>
<evidence type="ECO:0000313" key="2">
    <source>
        <dbReference type="Proteomes" id="UP000009072"/>
    </source>
</evidence>
<dbReference type="Proteomes" id="UP000009072">
    <property type="component" value="Chromosome"/>
</dbReference>
<gene>
    <name evidence="1" type="ordered locus">MMOB5130</name>
</gene>
<reference evidence="1 2" key="1">
    <citation type="journal article" date="2004" name="Genome Res.">
        <title>The complete genome and proteome of Mycoplasma mobile.</title>
        <authorList>
            <person name="Jaffe J.D."/>
            <person name="Stange-Thomann N."/>
            <person name="Smith C."/>
            <person name="DeCaprio D."/>
            <person name="Fisher S."/>
            <person name="Butler J."/>
            <person name="Calvo S."/>
            <person name="Elkins T."/>
            <person name="FitzGerald M.G."/>
            <person name="Hafez N."/>
            <person name="Kodira C.D."/>
            <person name="Major J."/>
            <person name="Wang S."/>
            <person name="Wilkinson J."/>
            <person name="Nicol R."/>
            <person name="Nusbaum C."/>
            <person name="Birren B."/>
            <person name="Berg H.C."/>
            <person name="Church G.M."/>
        </authorList>
    </citation>
    <scope>NUCLEOTIDE SEQUENCE [LARGE SCALE GENOMIC DNA]</scope>
    <source>
        <strain evidence="2">ATCC 43663 / 163K / NCTC 11711</strain>
    </source>
</reference>
<name>Q6KHD1_MYCM1</name>
<proteinExistence type="predicted"/>
<protein>
    <submittedName>
        <fullName evidence="1">Expressed protein</fullName>
    </submittedName>
</protein>
<dbReference type="HOGENOM" id="CLU_321269_0_0_14"/>
<dbReference type="RefSeq" id="WP_011265033.1">
    <property type="nucleotide sequence ID" value="NC_006908.1"/>
</dbReference>
<accession>Q6KHD1</accession>
<dbReference type="STRING" id="267748.MMOB5130"/>
<dbReference type="Gene3D" id="3.80.10.10">
    <property type="entry name" value="Ribonuclease Inhibitor"/>
    <property type="match status" value="1"/>
</dbReference>
<keyword evidence="2" id="KW-1185">Reference proteome</keyword>
<dbReference type="InterPro" id="IPR032675">
    <property type="entry name" value="LRR_dom_sf"/>
</dbReference>
<evidence type="ECO:0000313" key="1">
    <source>
        <dbReference type="EMBL" id="AAT27999.1"/>
    </source>
</evidence>
<dbReference type="EMBL" id="AE017308">
    <property type="protein sequence ID" value="AAT27999.1"/>
    <property type="molecule type" value="Genomic_DNA"/>
</dbReference>
<dbReference type="AlphaFoldDB" id="Q6KHD1"/>